<feature type="transmembrane region" description="Helical" evidence="16">
    <location>
        <begin position="542"/>
        <end position="566"/>
    </location>
</feature>
<evidence type="ECO:0000256" key="13">
    <source>
        <dbReference type="ARBA" id="ARBA00023228"/>
    </source>
</evidence>
<evidence type="ECO:0000259" key="17">
    <source>
        <dbReference type="Pfam" id="PF01490"/>
    </source>
</evidence>
<keyword evidence="12" id="KW-0325">Glycoprotein</keyword>
<keyword evidence="18" id="KW-1185">Reference proteome</keyword>
<organism evidence="18 19">
    <name type="scientific">Saccoglossus kowalevskii</name>
    <name type="common">Acorn worm</name>
    <dbReference type="NCBI Taxonomy" id="10224"/>
    <lineage>
        <taxon>Eukaryota</taxon>
        <taxon>Metazoa</taxon>
        <taxon>Hemichordata</taxon>
        <taxon>Enteropneusta</taxon>
        <taxon>Harrimaniidae</taxon>
        <taxon>Saccoglossus</taxon>
    </lineage>
</organism>
<keyword evidence="11" id="KW-1015">Disulfide bond</keyword>
<evidence type="ECO:0000256" key="2">
    <source>
        <dbReference type="ARBA" id="ARBA00004155"/>
    </source>
</evidence>
<keyword evidence="7" id="KW-0029">Amino-acid transport</keyword>
<feature type="transmembrane region" description="Helical" evidence="16">
    <location>
        <begin position="360"/>
        <end position="381"/>
    </location>
</feature>
<evidence type="ECO:0000256" key="12">
    <source>
        <dbReference type="ARBA" id="ARBA00023180"/>
    </source>
</evidence>
<keyword evidence="9" id="KW-0915">Sodium</keyword>
<evidence type="ECO:0000256" key="16">
    <source>
        <dbReference type="SAM" id="Phobius"/>
    </source>
</evidence>
<dbReference type="InterPro" id="IPR013057">
    <property type="entry name" value="AA_transpt_TM"/>
</dbReference>
<evidence type="ECO:0000313" key="18">
    <source>
        <dbReference type="Proteomes" id="UP000694865"/>
    </source>
</evidence>
<feature type="transmembrane region" description="Helical" evidence="16">
    <location>
        <begin position="442"/>
        <end position="464"/>
    </location>
</feature>
<protein>
    <submittedName>
        <fullName evidence="19">Sodium-coupled neutral amino acid transporter 9-like</fullName>
    </submittedName>
</protein>
<name>A0ABM0M075_SACKO</name>
<keyword evidence="5" id="KW-0479">Metal-binding</keyword>
<dbReference type="Pfam" id="PF01490">
    <property type="entry name" value="Aa_trans"/>
    <property type="match status" value="2"/>
</dbReference>
<dbReference type="PANTHER" id="PTHR22950">
    <property type="entry name" value="AMINO ACID TRANSPORTER"/>
    <property type="match status" value="1"/>
</dbReference>
<comment type="similarity">
    <text evidence="14">Belongs to the amino acid/polyamine transporter 2 family. SLC38A9 subfamily.</text>
</comment>
<feature type="transmembrane region" description="Helical" evidence="16">
    <location>
        <begin position="401"/>
        <end position="421"/>
    </location>
</feature>
<feature type="compositionally biased region" description="Polar residues" evidence="15">
    <location>
        <begin position="79"/>
        <end position="89"/>
    </location>
</feature>
<keyword evidence="4 16" id="KW-0812">Transmembrane</keyword>
<keyword evidence="8 16" id="KW-1133">Transmembrane helix</keyword>
<evidence type="ECO:0000256" key="11">
    <source>
        <dbReference type="ARBA" id="ARBA00023157"/>
    </source>
</evidence>
<feature type="region of interest" description="Disordered" evidence="15">
    <location>
        <begin position="79"/>
        <end position="98"/>
    </location>
</feature>
<dbReference type="GeneID" id="102804914"/>
<feature type="transmembrane region" description="Helical" evidence="16">
    <location>
        <begin position="161"/>
        <end position="183"/>
    </location>
</feature>
<feature type="transmembrane region" description="Helical" evidence="16">
    <location>
        <begin position="512"/>
        <end position="536"/>
    </location>
</feature>
<feature type="domain" description="Amino acid transporter transmembrane" evidence="17">
    <location>
        <begin position="339"/>
        <end position="596"/>
    </location>
</feature>
<evidence type="ECO:0000313" key="19">
    <source>
        <dbReference type="RefSeq" id="XP_006813416.1"/>
    </source>
</evidence>
<feature type="transmembrane region" description="Helical" evidence="16">
    <location>
        <begin position="189"/>
        <end position="210"/>
    </location>
</feature>
<evidence type="ECO:0000256" key="15">
    <source>
        <dbReference type="SAM" id="MobiDB-lite"/>
    </source>
</evidence>
<feature type="transmembrane region" description="Helical" evidence="16">
    <location>
        <begin position="237"/>
        <end position="260"/>
    </location>
</feature>
<evidence type="ECO:0000256" key="6">
    <source>
        <dbReference type="ARBA" id="ARBA00022753"/>
    </source>
</evidence>
<keyword evidence="3" id="KW-0813">Transport</keyword>
<gene>
    <name evidence="19" type="primary">LOC102804914</name>
</gene>
<evidence type="ECO:0000256" key="8">
    <source>
        <dbReference type="ARBA" id="ARBA00022989"/>
    </source>
</evidence>
<evidence type="ECO:0000256" key="7">
    <source>
        <dbReference type="ARBA" id="ARBA00022970"/>
    </source>
</evidence>
<feature type="domain" description="Amino acid transporter transmembrane" evidence="17">
    <location>
        <begin position="158"/>
        <end position="277"/>
    </location>
</feature>
<keyword evidence="13" id="KW-0458">Lysosome</keyword>
<dbReference type="PANTHER" id="PTHR22950:SF244">
    <property type="entry name" value="NEUTRAL AMINO ACID TRANSPORTER 9"/>
    <property type="match status" value="1"/>
</dbReference>
<proteinExistence type="inferred from homology"/>
<accession>A0ABM0M075</accession>
<evidence type="ECO:0000256" key="10">
    <source>
        <dbReference type="ARBA" id="ARBA00023136"/>
    </source>
</evidence>
<sequence>MSEETICYDKKTTARRRRNHKKTLPSSVTARELLVMIEIQDDGITRNESKPLLSKALGNCSINTDKTYSSPKKNYLIDSQNTYSPSSGQRRPFSHVPSLSNINDNNEDIAAIYHRYKYYSKLTENPQDESFNIPDHVLPVSLLVFPAILTDPASQKKQSSIVTIFSVWNTMMGSSLLCMPWAIGEAGLVLGVFFLVFMAVLTCYTAYRVIRSLDGVERKDDNVMEFSEVCSYYFGKWGLYISTVFSVSALLGGAMAYWVLMSSFLYHAVKYIYDEVNNFNMSVALNVTDSAICLHPPSSDPNIPNVNLTVTGFSNHLHHHLHNTTESETLFFEMWQQTLTVPFFLVLILFPLINFKSPTFFTKFNSVGTLSVMYILVFVTVKAAKWGLNIEFNGTDPVKSVPLYNAMFPALTGMLSLSYFLHNGILSIMHNQRHPENNGRDLSIAYVLVAITYTWIGVVFYITFPLEKNCIESNLLDNFPSADIMAFVGRLLLLFQLVTIYPLILYILRVQLLCPIFGTSWPGAVVSVCVLCAIFLPEIGTIIRFSGAFSGLAYIFTLPCLVYLAYLWKEGRLTYTVVLFHSFIIALGVANFVGQFAIFAIH</sequence>
<keyword evidence="10 16" id="KW-0472">Membrane</keyword>
<evidence type="ECO:0000256" key="4">
    <source>
        <dbReference type="ARBA" id="ARBA00022692"/>
    </source>
</evidence>
<evidence type="ECO:0000256" key="5">
    <source>
        <dbReference type="ARBA" id="ARBA00022723"/>
    </source>
</evidence>
<comment type="subcellular location">
    <subcellularLocation>
        <location evidence="1">Late endosome membrane</location>
        <topology evidence="1">Multi-pass membrane protein</topology>
    </subcellularLocation>
    <subcellularLocation>
        <location evidence="2">Lysosome membrane</location>
        <topology evidence="2">Multi-pass membrane protein</topology>
    </subcellularLocation>
</comment>
<evidence type="ECO:0000256" key="3">
    <source>
        <dbReference type="ARBA" id="ARBA00022448"/>
    </source>
</evidence>
<evidence type="ECO:0000256" key="14">
    <source>
        <dbReference type="ARBA" id="ARBA00038442"/>
    </source>
</evidence>
<reference evidence="19" key="1">
    <citation type="submission" date="2025-08" db="UniProtKB">
        <authorList>
            <consortium name="RefSeq"/>
        </authorList>
    </citation>
    <scope>IDENTIFICATION</scope>
    <source>
        <tissue evidence="19">Testes</tissue>
    </source>
</reference>
<feature type="transmembrane region" description="Helical" evidence="16">
    <location>
        <begin position="484"/>
        <end position="505"/>
    </location>
</feature>
<evidence type="ECO:0000256" key="9">
    <source>
        <dbReference type="ARBA" id="ARBA00023053"/>
    </source>
</evidence>
<dbReference type="Proteomes" id="UP000694865">
    <property type="component" value="Unplaced"/>
</dbReference>
<keyword evidence="6" id="KW-0967">Endosome</keyword>
<evidence type="ECO:0000256" key="1">
    <source>
        <dbReference type="ARBA" id="ARBA00004107"/>
    </source>
</evidence>
<dbReference type="RefSeq" id="XP_006813416.1">
    <property type="nucleotide sequence ID" value="XM_006813353.1"/>
</dbReference>
<feature type="transmembrane region" description="Helical" evidence="16">
    <location>
        <begin position="578"/>
        <end position="601"/>
    </location>
</feature>
<feature type="transmembrane region" description="Helical" evidence="16">
    <location>
        <begin position="334"/>
        <end position="353"/>
    </location>
</feature>